<sequence length="396" mass="42610">MSEDSIQRGRQSHSDAELLGPPDYAGSMLSDVVPAAALGLGAADALDAPMSDRARALGLDREARATIVVLIDGLGEQQLRRYSGYTPFFRSQAQTRRTLSAGFPSTTANSLSSLATGRLPGAHGVVGYRVLDPEKDAVFNQLTWNLDVDPVAWVPDATLFERLTDAGIDVVSLGEKKFAGRGLNRASLRGGRFRDSKTLEERCAQALAEAKAPGRRLVYLYWGNLDKTGHVHGADSAAWTEELERVDLALSRLASDLPHDATMLITADHGMVDVDHERRLDLADHPELKTGLRHVGGEPRALHLYAADGAEADVLSAWQETIGDRGLILPKSAAIDRGYFGPVAPHVYPRIGDFLVICTDGFAVVDSDVESASALALIGHHGSTTEQELQIPLLLV</sequence>
<dbReference type="Pfam" id="PF01663">
    <property type="entry name" value="Phosphodiest"/>
    <property type="match status" value="1"/>
</dbReference>
<reference evidence="2 3" key="1">
    <citation type="submission" date="2014-11" db="EMBL/GenBank/DDBJ databases">
        <title>Draft Genome Sequence of Brevibacterium linens AE038-8.</title>
        <authorList>
            <person name="Maizel D."/>
            <person name="Utturkar S.M."/>
            <person name="Brown S.D."/>
            <person name="Ferrero M."/>
            <person name="Rosen B.P."/>
        </authorList>
    </citation>
    <scope>NUCLEOTIDE SEQUENCE [LARGE SCALE GENOMIC DNA]</scope>
    <source>
        <strain evidence="2 3">AE038-8</strain>
    </source>
</reference>
<dbReference type="OrthoDB" id="9779267at2"/>
<gene>
    <name evidence="2" type="ORF">AE0388_0121</name>
</gene>
<organism evidence="2 3">
    <name type="scientific">Brevibacterium linens</name>
    <dbReference type="NCBI Taxonomy" id="1703"/>
    <lineage>
        <taxon>Bacteria</taxon>
        <taxon>Bacillati</taxon>
        <taxon>Actinomycetota</taxon>
        <taxon>Actinomycetes</taxon>
        <taxon>Micrococcales</taxon>
        <taxon>Brevibacteriaceae</taxon>
        <taxon>Brevibacterium</taxon>
    </lineage>
</organism>
<dbReference type="SUPFAM" id="SSF53649">
    <property type="entry name" value="Alkaline phosphatase-like"/>
    <property type="match status" value="1"/>
</dbReference>
<dbReference type="STRING" id="1703.BLSMQ_1486"/>
<dbReference type="Proteomes" id="UP000031488">
    <property type="component" value="Unassembled WGS sequence"/>
</dbReference>
<dbReference type="PANTHER" id="PTHR10151">
    <property type="entry name" value="ECTONUCLEOTIDE PYROPHOSPHATASE/PHOSPHODIESTERASE"/>
    <property type="match status" value="1"/>
</dbReference>
<protein>
    <submittedName>
        <fullName evidence="2">Type I phosphodiesterase/nucleotide pyrophosphatase</fullName>
    </submittedName>
</protein>
<name>A0A0B8ZUT4_BRELN</name>
<accession>A0A0B8ZUT4</accession>
<dbReference type="PANTHER" id="PTHR10151:SF120">
    <property type="entry name" value="BIS(5'-ADENOSYL)-TRIPHOSPHATASE"/>
    <property type="match status" value="1"/>
</dbReference>
<evidence type="ECO:0000313" key="2">
    <source>
        <dbReference type="EMBL" id="KHS50182.1"/>
    </source>
</evidence>
<dbReference type="InterPro" id="IPR002591">
    <property type="entry name" value="Phosphodiest/P_Trfase"/>
</dbReference>
<proteinExistence type="predicted"/>
<evidence type="ECO:0000313" key="3">
    <source>
        <dbReference type="Proteomes" id="UP000031488"/>
    </source>
</evidence>
<dbReference type="PATRIC" id="fig|1703.6.peg.3448"/>
<dbReference type="Gene3D" id="3.40.720.10">
    <property type="entry name" value="Alkaline Phosphatase, subunit A"/>
    <property type="match status" value="1"/>
</dbReference>
<dbReference type="InterPro" id="IPR017850">
    <property type="entry name" value="Alkaline_phosphatase_core_sf"/>
</dbReference>
<comment type="caution">
    <text evidence="2">The sequence shown here is derived from an EMBL/GenBank/DDBJ whole genome shotgun (WGS) entry which is preliminary data.</text>
</comment>
<dbReference type="EMBL" id="JTJZ01000025">
    <property type="protein sequence ID" value="KHS50182.1"/>
    <property type="molecule type" value="Genomic_DNA"/>
</dbReference>
<feature type="region of interest" description="Disordered" evidence="1">
    <location>
        <begin position="1"/>
        <end position="21"/>
    </location>
</feature>
<dbReference type="AlphaFoldDB" id="A0A0B8ZUT4"/>
<keyword evidence="3" id="KW-1185">Reference proteome</keyword>
<evidence type="ECO:0000256" key="1">
    <source>
        <dbReference type="SAM" id="MobiDB-lite"/>
    </source>
</evidence>
<dbReference type="GO" id="GO:0016787">
    <property type="term" value="F:hydrolase activity"/>
    <property type="evidence" value="ECO:0007669"/>
    <property type="project" value="UniProtKB-ARBA"/>
</dbReference>